<comment type="caution">
    <text evidence="2">The sequence shown here is derived from an EMBL/GenBank/DDBJ whole genome shotgun (WGS) entry which is preliminary data.</text>
</comment>
<organism evidence="2 3">
    <name type="scientific">Duganella guangzhouensis</name>
    <dbReference type="NCBI Taxonomy" id="2666084"/>
    <lineage>
        <taxon>Bacteria</taxon>
        <taxon>Pseudomonadati</taxon>
        <taxon>Pseudomonadota</taxon>
        <taxon>Betaproteobacteria</taxon>
        <taxon>Burkholderiales</taxon>
        <taxon>Oxalobacteraceae</taxon>
        <taxon>Telluria group</taxon>
        <taxon>Duganella</taxon>
    </lineage>
</organism>
<protein>
    <recommendedName>
        <fullName evidence="4">Type IV pilus modification protein PilV</fullName>
    </recommendedName>
</protein>
<keyword evidence="1" id="KW-1133">Transmembrane helix</keyword>
<feature type="transmembrane region" description="Helical" evidence="1">
    <location>
        <begin position="12"/>
        <end position="36"/>
    </location>
</feature>
<proteinExistence type="predicted"/>
<keyword evidence="1" id="KW-0812">Transmembrane</keyword>
<evidence type="ECO:0008006" key="4">
    <source>
        <dbReference type="Google" id="ProtNLM"/>
    </source>
</evidence>
<evidence type="ECO:0000256" key="1">
    <source>
        <dbReference type="SAM" id="Phobius"/>
    </source>
</evidence>
<keyword evidence="1" id="KW-0472">Membrane</keyword>
<dbReference type="EMBL" id="WKJK01000005">
    <property type="protein sequence ID" value="MRW90801.1"/>
    <property type="molecule type" value="Genomic_DNA"/>
</dbReference>
<name>A0A6I2KYA8_9BURK</name>
<dbReference type="Pfam" id="PF07963">
    <property type="entry name" value="N_methyl"/>
    <property type="match status" value="1"/>
</dbReference>
<accession>A0A6I2KYA8</accession>
<evidence type="ECO:0000313" key="3">
    <source>
        <dbReference type="Proteomes" id="UP000433309"/>
    </source>
</evidence>
<gene>
    <name evidence="2" type="ORF">GJ699_12450</name>
</gene>
<dbReference type="InterPro" id="IPR012902">
    <property type="entry name" value="N_methyl_site"/>
</dbReference>
<dbReference type="AlphaFoldDB" id="A0A6I2KYA8"/>
<dbReference type="Proteomes" id="UP000433309">
    <property type="component" value="Unassembled WGS sequence"/>
</dbReference>
<keyword evidence="3" id="KW-1185">Reference proteome</keyword>
<reference evidence="2 3" key="1">
    <citation type="submission" date="2019-11" db="EMBL/GenBank/DDBJ databases">
        <title>Novel species isolated from a subtropical stream in China.</title>
        <authorList>
            <person name="Lu H."/>
        </authorList>
    </citation>
    <scope>NUCLEOTIDE SEQUENCE [LARGE SCALE GENOMIC DNA]</scope>
    <source>
        <strain evidence="2 3">FT80W</strain>
    </source>
</reference>
<sequence>MKPMLNRRRRQGGIALLEAMLAIVILGIGLLGTVGLQARAYSALSDAGMRAEATLAADKLIGVISTDLPNILLYQLASNGTPNDQLKAWVKETQTNIPGAILTVTVTDQQAQNRYQVVILIRWQRKANTDMNTHRLTSYIAR</sequence>
<evidence type="ECO:0000313" key="2">
    <source>
        <dbReference type="EMBL" id="MRW90801.1"/>
    </source>
</evidence>